<dbReference type="EMBL" id="BAAABL010000067">
    <property type="protein sequence ID" value="GAA0307586.1"/>
    <property type="molecule type" value="Genomic_DNA"/>
</dbReference>
<dbReference type="InterPro" id="IPR042100">
    <property type="entry name" value="Bug_dom1"/>
</dbReference>
<name>A0AAV3S9V5_9EURY</name>
<dbReference type="SUPFAM" id="SSF53850">
    <property type="entry name" value="Periplasmic binding protein-like II"/>
    <property type="match status" value="1"/>
</dbReference>
<dbReference type="CDD" id="cd07012">
    <property type="entry name" value="PBP2_Bug_TTT"/>
    <property type="match status" value="1"/>
</dbReference>
<dbReference type="Gene3D" id="3.40.190.10">
    <property type="entry name" value="Periplasmic binding protein-like II"/>
    <property type="match status" value="1"/>
</dbReference>
<dbReference type="Proteomes" id="UP001500837">
    <property type="component" value="Unassembled WGS sequence"/>
</dbReference>
<evidence type="ECO:0000313" key="1">
    <source>
        <dbReference type="EMBL" id="GAA0307586.1"/>
    </source>
</evidence>
<proteinExistence type="predicted"/>
<sequence>MICPWAAGGGTDRTGRKLASLAGDYMDTSFYVTNKTGGSGSIGFNAIANAEPDGHTVGVTTVEICTISHLGIADVNPTDLRGVIQYNFDPASITVPRDAPYDTIGEFVDYAKDNPGEIKISNSGIGAIWHLSAAGFAQEAGIDVRHIGYDGGSPATKAVVNGEVEATAASAAEVAPQVKDGGPLKVLGVMGDERVSIFQEVPTLKEKGYDFTMGAWRGLTVPKDTPEERITELHDAYKSVYDSNEFQEFMNQNGFGLVYRDTEEFESFMDSEYDRFGEIIEGLDLGNK</sequence>
<protein>
    <submittedName>
        <fullName evidence="1">Tripartite tricarboxylate transporter substrate binding protein</fullName>
    </submittedName>
</protein>
<dbReference type="InterPro" id="IPR005064">
    <property type="entry name" value="BUG"/>
</dbReference>
<organism evidence="1 2">
    <name type="scientific">Halarchaeum salinum</name>
    <dbReference type="NCBI Taxonomy" id="489912"/>
    <lineage>
        <taxon>Archaea</taxon>
        <taxon>Methanobacteriati</taxon>
        <taxon>Methanobacteriota</taxon>
        <taxon>Stenosarchaea group</taxon>
        <taxon>Halobacteria</taxon>
        <taxon>Halobacteriales</taxon>
        <taxon>Halobacteriaceae</taxon>
    </lineage>
</organism>
<comment type="caution">
    <text evidence="1">The sequence shown here is derived from an EMBL/GenBank/DDBJ whole genome shotgun (WGS) entry which is preliminary data.</text>
</comment>
<dbReference type="PANTHER" id="PTHR42928">
    <property type="entry name" value="TRICARBOXYLATE-BINDING PROTEIN"/>
    <property type="match status" value="1"/>
</dbReference>
<dbReference type="PANTHER" id="PTHR42928:SF5">
    <property type="entry name" value="BLR1237 PROTEIN"/>
    <property type="match status" value="1"/>
</dbReference>
<accession>A0AAV3S9V5</accession>
<dbReference type="Pfam" id="PF03401">
    <property type="entry name" value="TctC"/>
    <property type="match status" value="1"/>
</dbReference>
<dbReference type="PIRSF" id="PIRSF017082">
    <property type="entry name" value="YflP"/>
    <property type="match status" value="1"/>
</dbReference>
<reference evidence="1 2" key="1">
    <citation type="journal article" date="2019" name="Int. J. Syst. Evol. Microbiol.">
        <title>The Global Catalogue of Microorganisms (GCM) 10K type strain sequencing project: providing services to taxonomists for standard genome sequencing and annotation.</title>
        <authorList>
            <consortium name="The Broad Institute Genomics Platform"/>
            <consortium name="The Broad Institute Genome Sequencing Center for Infectious Disease"/>
            <person name="Wu L."/>
            <person name="Ma J."/>
        </authorList>
    </citation>
    <scope>NUCLEOTIDE SEQUENCE [LARGE SCALE GENOMIC DNA]</scope>
    <source>
        <strain evidence="1 2">JCM 16330</strain>
    </source>
</reference>
<dbReference type="Gene3D" id="3.40.190.150">
    <property type="entry name" value="Bordetella uptake gene, domain 1"/>
    <property type="match status" value="1"/>
</dbReference>
<evidence type="ECO:0000313" key="2">
    <source>
        <dbReference type="Proteomes" id="UP001500837"/>
    </source>
</evidence>
<dbReference type="AlphaFoldDB" id="A0AAV3S9V5"/>
<keyword evidence="2" id="KW-1185">Reference proteome</keyword>
<gene>
    <name evidence="1" type="ORF">GCM10009066_21540</name>
</gene>